<evidence type="ECO:0000313" key="1">
    <source>
        <dbReference type="EMBL" id="MDN4473224.1"/>
    </source>
</evidence>
<reference evidence="1" key="1">
    <citation type="submission" date="2023-06" db="EMBL/GenBank/DDBJ databases">
        <title>SYSU T00b26.</title>
        <authorList>
            <person name="Gao L."/>
            <person name="Fang B.-Z."/>
            <person name="Li W.-J."/>
        </authorList>
    </citation>
    <scope>NUCLEOTIDE SEQUENCE</scope>
    <source>
        <strain evidence="1">SYSU T00b26</strain>
    </source>
</reference>
<comment type="caution">
    <text evidence="1">The sequence shown here is derived from an EMBL/GenBank/DDBJ whole genome shotgun (WGS) entry which is preliminary data.</text>
</comment>
<dbReference type="EMBL" id="JAUHPV010000005">
    <property type="protein sequence ID" value="MDN4473224.1"/>
    <property type="molecule type" value="Genomic_DNA"/>
</dbReference>
<organism evidence="1 2">
    <name type="scientific">Demequina zhanjiangensis</name>
    <dbReference type="NCBI Taxonomy" id="3051659"/>
    <lineage>
        <taxon>Bacteria</taxon>
        <taxon>Bacillati</taxon>
        <taxon>Actinomycetota</taxon>
        <taxon>Actinomycetes</taxon>
        <taxon>Micrococcales</taxon>
        <taxon>Demequinaceae</taxon>
        <taxon>Demequina</taxon>
    </lineage>
</organism>
<gene>
    <name evidence="1" type="ORF">QQX04_09510</name>
</gene>
<evidence type="ECO:0000313" key="2">
    <source>
        <dbReference type="Proteomes" id="UP001172738"/>
    </source>
</evidence>
<name>A0ABT8G3F3_9MICO</name>
<sequence length="76" mass="8495">MEELLEAGHSASWDGQRYVVHAPTGIEIGTLEHVGDIWEWVEFTTEYDRGVETADRSFPTPAAAMHAMLEHGGWLV</sequence>
<accession>A0ABT8G3F3</accession>
<dbReference type="RefSeq" id="WP_301128534.1">
    <property type="nucleotide sequence ID" value="NZ_JAUHPV010000005.1"/>
</dbReference>
<keyword evidence="2" id="KW-1185">Reference proteome</keyword>
<dbReference type="Proteomes" id="UP001172738">
    <property type="component" value="Unassembled WGS sequence"/>
</dbReference>
<protein>
    <submittedName>
        <fullName evidence="1">Uncharacterized protein</fullName>
    </submittedName>
</protein>
<proteinExistence type="predicted"/>